<evidence type="ECO:0000313" key="1">
    <source>
        <dbReference type="EMBL" id="CDW41014.1"/>
    </source>
</evidence>
<dbReference type="EMBL" id="HACA01023653">
    <property type="protein sequence ID" value="CDW41014.1"/>
    <property type="molecule type" value="Transcribed_RNA"/>
</dbReference>
<sequence length="58" mass="6239">MSPSSFNPGGCSSSPIRTNVTVADCWFESKMLFSTSWSTLIFPLSSIVTVTDLFPSSS</sequence>
<dbReference type="AlphaFoldDB" id="A0A0K2URX2"/>
<protein>
    <submittedName>
        <fullName evidence="1">Uncharacterized protein</fullName>
    </submittedName>
</protein>
<organism evidence="1">
    <name type="scientific">Lepeophtheirus salmonis</name>
    <name type="common">Salmon louse</name>
    <name type="synonym">Caligus salmonis</name>
    <dbReference type="NCBI Taxonomy" id="72036"/>
    <lineage>
        <taxon>Eukaryota</taxon>
        <taxon>Metazoa</taxon>
        <taxon>Ecdysozoa</taxon>
        <taxon>Arthropoda</taxon>
        <taxon>Crustacea</taxon>
        <taxon>Multicrustacea</taxon>
        <taxon>Hexanauplia</taxon>
        <taxon>Copepoda</taxon>
        <taxon>Siphonostomatoida</taxon>
        <taxon>Caligidae</taxon>
        <taxon>Lepeophtheirus</taxon>
    </lineage>
</organism>
<proteinExistence type="predicted"/>
<accession>A0A0K2URX2</accession>
<reference evidence="1" key="1">
    <citation type="submission" date="2014-05" db="EMBL/GenBank/DDBJ databases">
        <authorList>
            <person name="Chronopoulou M."/>
        </authorList>
    </citation>
    <scope>NUCLEOTIDE SEQUENCE</scope>
    <source>
        <tissue evidence="1">Whole organism</tissue>
    </source>
</reference>
<name>A0A0K2URX2_LEPSM</name>